<dbReference type="EMBL" id="AOMB01000029">
    <property type="protein sequence ID" value="EMA38566.1"/>
    <property type="molecule type" value="Genomic_DNA"/>
</dbReference>
<dbReference type="PROSITE" id="PS51794">
    <property type="entry name" value="DAC"/>
    <property type="match status" value="1"/>
</dbReference>
<evidence type="ECO:0000313" key="3">
    <source>
        <dbReference type="Proteomes" id="UP000011566"/>
    </source>
</evidence>
<dbReference type="eggNOG" id="arCOG04453">
    <property type="taxonomic scope" value="Archaea"/>
</dbReference>
<evidence type="ECO:0000313" key="2">
    <source>
        <dbReference type="EMBL" id="EMA38566.1"/>
    </source>
</evidence>
<dbReference type="InterPro" id="IPR003390">
    <property type="entry name" value="DNA_integrity_scan_DisA_N"/>
</dbReference>
<gene>
    <name evidence="2" type="ORF">C447_09227</name>
</gene>
<dbReference type="Proteomes" id="UP000011566">
    <property type="component" value="Unassembled WGS sequence"/>
</dbReference>
<accession>M0LYR3</accession>
<dbReference type="InterPro" id="IPR036888">
    <property type="entry name" value="DNA_integrity_DisA_N_sf"/>
</dbReference>
<keyword evidence="3" id="KW-1185">Reference proteome</keyword>
<comment type="caution">
    <text evidence="2">The sequence shown here is derived from an EMBL/GenBank/DDBJ whole genome shotgun (WGS) entry which is preliminary data.</text>
</comment>
<proteinExistence type="predicted"/>
<reference evidence="2 3" key="1">
    <citation type="journal article" date="2014" name="PLoS Genet.">
        <title>Phylogenetically driven sequencing of extremely halophilic archaea reveals strategies for static and dynamic osmo-response.</title>
        <authorList>
            <person name="Becker E.A."/>
            <person name="Seitzer P.M."/>
            <person name="Tritt A."/>
            <person name="Larsen D."/>
            <person name="Krusor M."/>
            <person name="Yao A.I."/>
            <person name="Wu D."/>
            <person name="Madern D."/>
            <person name="Eisen J.A."/>
            <person name="Darling A.E."/>
            <person name="Facciotti M.T."/>
        </authorList>
    </citation>
    <scope>NUCLEOTIDE SEQUENCE [LARGE SCALE GENOMIC DNA]</scope>
    <source>
        <strain evidence="2 3">100A6</strain>
    </source>
</reference>
<dbReference type="AlphaFoldDB" id="M0LYR3"/>
<dbReference type="PATRIC" id="fig|1132509.6.peg.2083"/>
<organism evidence="2 3">
    <name type="scientific">Halococcus hamelinensis 100A6</name>
    <dbReference type="NCBI Taxonomy" id="1132509"/>
    <lineage>
        <taxon>Archaea</taxon>
        <taxon>Methanobacteriati</taxon>
        <taxon>Methanobacteriota</taxon>
        <taxon>Stenosarchaea group</taxon>
        <taxon>Halobacteria</taxon>
        <taxon>Halobacteriales</taxon>
        <taxon>Halococcaceae</taxon>
        <taxon>Halococcus</taxon>
    </lineage>
</organism>
<sequence>MDPVRLDTTGVPRTYLSVPGEDRWMTDPHPLTIDYGHHPPVRELLDIVLYCLEDLSLGFERWDEPSAHGPGAYFAVVSGRSLRDYADAMGENVWPTEECRRVHGADSSFYETVRDVSRSRDGAVVVGVDNVIQRQMVRFRDLSGADAAESDEQAGVEYAEWMGSRHMSALETSARDEVVATATLSAENGRVTVFRDGTFDARTRDELASEWRG</sequence>
<dbReference type="Gene3D" id="3.40.1700.10">
    <property type="entry name" value="DNA integrity scanning protein, DisA, N-terminal domain"/>
    <property type="match status" value="1"/>
</dbReference>
<feature type="domain" description="DAC" evidence="1">
    <location>
        <begin position="38"/>
        <end position="206"/>
    </location>
</feature>
<evidence type="ECO:0000259" key="1">
    <source>
        <dbReference type="PROSITE" id="PS51794"/>
    </source>
</evidence>
<dbReference type="OrthoDB" id="205384at2157"/>
<name>M0LYR3_9EURY</name>
<protein>
    <recommendedName>
        <fullName evidence="1">DAC domain-containing protein</fullName>
    </recommendedName>
</protein>